<comment type="caution">
    <text evidence="8">The sequence shown here is derived from an EMBL/GenBank/DDBJ whole genome shotgun (WGS) entry which is preliminary data.</text>
</comment>
<dbReference type="GO" id="GO:0009279">
    <property type="term" value="C:cell outer membrane"/>
    <property type="evidence" value="ECO:0007669"/>
    <property type="project" value="UniProtKB-SubCell"/>
</dbReference>
<dbReference type="PROSITE" id="PS51123">
    <property type="entry name" value="OMPA_2"/>
    <property type="match status" value="1"/>
</dbReference>
<keyword evidence="10" id="KW-1185">Reference proteome</keyword>
<dbReference type="STRING" id="930.GCA_002079865_03417"/>
<comment type="subcellular location">
    <subcellularLocation>
        <location evidence="1">Cell outer membrane</location>
    </subcellularLocation>
</comment>
<dbReference type="Gene3D" id="3.30.1330.60">
    <property type="entry name" value="OmpA-like domain"/>
    <property type="match status" value="1"/>
</dbReference>
<dbReference type="EMBL" id="LWSA01000073">
    <property type="protein sequence ID" value="OCX74270.1"/>
    <property type="molecule type" value="Genomic_DNA"/>
</dbReference>
<feature type="domain" description="OmpA-like" evidence="6">
    <location>
        <begin position="78"/>
        <end position="195"/>
    </location>
</feature>
<dbReference type="InterPro" id="IPR006665">
    <property type="entry name" value="OmpA-like"/>
</dbReference>
<organism evidence="8 9">
    <name type="scientific">Acidithiobacillus thiooxidans</name>
    <name type="common">Thiobacillus thiooxidans</name>
    <dbReference type="NCBI Taxonomy" id="930"/>
    <lineage>
        <taxon>Bacteria</taxon>
        <taxon>Pseudomonadati</taxon>
        <taxon>Pseudomonadota</taxon>
        <taxon>Acidithiobacillia</taxon>
        <taxon>Acidithiobacillales</taxon>
        <taxon>Acidithiobacillaceae</taxon>
        <taxon>Acidithiobacillus</taxon>
    </lineage>
</organism>
<dbReference type="EMBL" id="LWRY01000111">
    <property type="protein sequence ID" value="OCX72360.1"/>
    <property type="molecule type" value="Genomic_DNA"/>
</dbReference>
<dbReference type="InterPro" id="IPR006664">
    <property type="entry name" value="OMP_bac"/>
</dbReference>
<dbReference type="Pfam" id="PF00691">
    <property type="entry name" value="OmpA"/>
    <property type="match status" value="1"/>
</dbReference>
<dbReference type="InterPro" id="IPR036737">
    <property type="entry name" value="OmpA-like_sf"/>
</dbReference>
<dbReference type="PANTHER" id="PTHR30329:SF21">
    <property type="entry name" value="LIPOPROTEIN YIAD-RELATED"/>
    <property type="match status" value="1"/>
</dbReference>
<gene>
    <name evidence="7" type="ORF">A6M23_09910</name>
    <name evidence="8" type="ORF">A6P07_06070</name>
</gene>
<dbReference type="Proteomes" id="UP000094893">
    <property type="component" value="Unassembled WGS sequence"/>
</dbReference>
<dbReference type="RefSeq" id="WP_024894728.1">
    <property type="nucleotide sequence ID" value="NZ_JABBDU010000052.1"/>
</dbReference>
<dbReference type="SUPFAM" id="SSF103088">
    <property type="entry name" value="OmpA-like"/>
    <property type="match status" value="1"/>
</dbReference>
<dbReference type="InterPro" id="IPR050330">
    <property type="entry name" value="Bact_OuterMem_StrucFunc"/>
</dbReference>
<dbReference type="PRINTS" id="PR01021">
    <property type="entry name" value="OMPADOMAIN"/>
</dbReference>
<dbReference type="AlphaFoldDB" id="A0A1C2IE57"/>
<evidence type="ECO:0000256" key="5">
    <source>
        <dbReference type="SAM" id="SignalP"/>
    </source>
</evidence>
<proteinExistence type="predicted"/>
<feature type="signal peptide" evidence="5">
    <location>
        <begin position="1"/>
        <end position="28"/>
    </location>
</feature>
<dbReference type="PROSITE" id="PS51257">
    <property type="entry name" value="PROKAR_LIPOPROTEIN"/>
    <property type="match status" value="1"/>
</dbReference>
<evidence type="ECO:0000256" key="4">
    <source>
        <dbReference type="PROSITE-ProRule" id="PRU00473"/>
    </source>
</evidence>
<evidence type="ECO:0000256" key="3">
    <source>
        <dbReference type="ARBA" id="ARBA00023237"/>
    </source>
</evidence>
<evidence type="ECO:0000256" key="2">
    <source>
        <dbReference type="ARBA" id="ARBA00023136"/>
    </source>
</evidence>
<keyword evidence="5" id="KW-0732">Signal</keyword>
<reference evidence="8 9" key="1">
    <citation type="journal article" date="2016" name="Int. J. Mol. Sci.">
        <title>Comparative genomics of the extreme acidophile Acidithiobacillus thiooxidans reveals intraspecific divergence and niche adaptation.</title>
        <authorList>
            <person name="Zhang X."/>
            <person name="Feng X."/>
            <person name="Tao J."/>
            <person name="Ma L."/>
            <person name="Xiao Y."/>
            <person name="Liang Y."/>
            <person name="Liu X."/>
            <person name="Yin H."/>
        </authorList>
    </citation>
    <scope>NUCLEOTIDE SEQUENCE [LARGE SCALE GENOMIC DNA]</scope>
    <source>
        <strain evidence="8 9">A02</strain>
        <strain evidence="7">DXS-W</strain>
    </source>
</reference>
<dbReference type="CDD" id="cd07185">
    <property type="entry name" value="OmpA_C-like"/>
    <property type="match status" value="1"/>
</dbReference>
<keyword evidence="2 4" id="KW-0472">Membrane</keyword>
<keyword evidence="3" id="KW-0998">Cell outer membrane</keyword>
<feature type="chain" id="PRO_5009434498" description="OmpA-like domain-containing protein" evidence="5">
    <location>
        <begin position="29"/>
        <end position="199"/>
    </location>
</feature>
<sequence>MPRFRVRLPIMHMLWMLLPASLLLTGCAQEVSPHPVAHIPVPSHVITQPPTQRYAAPGVQSEDINGPLGGRNKYLSDAELAALPSHLRVHFATNSSQVNVHGRRIALDNARFLLKFPHVDVRLEGNCDQRGTQEYNLALGNRRAEAVARLLEADGVSASRIQMVSFGKDNLLCYANDPKCWKRNRRVDFVYHAMLSDSQ</sequence>
<evidence type="ECO:0000313" key="9">
    <source>
        <dbReference type="Proteomes" id="UP000094893"/>
    </source>
</evidence>
<dbReference type="PANTHER" id="PTHR30329">
    <property type="entry name" value="STATOR ELEMENT OF FLAGELLAR MOTOR COMPLEX"/>
    <property type="match status" value="1"/>
</dbReference>
<evidence type="ECO:0000256" key="1">
    <source>
        <dbReference type="ARBA" id="ARBA00004442"/>
    </source>
</evidence>
<evidence type="ECO:0000313" key="7">
    <source>
        <dbReference type="EMBL" id="OCX72360.1"/>
    </source>
</evidence>
<protein>
    <recommendedName>
        <fullName evidence="6">OmpA-like domain-containing protein</fullName>
    </recommendedName>
</protein>
<evidence type="ECO:0000313" key="10">
    <source>
        <dbReference type="Proteomes" id="UP000095008"/>
    </source>
</evidence>
<evidence type="ECO:0000313" key="8">
    <source>
        <dbReference type="EMBL" id="OCX74270.1"/>
    </source>
</evidence>
<evidence type="ECO:0000259" key="6">
    <source>
        <dbReference type="PROSITE" id="PS51123"/>
    </source>
</evidence>
<dbReference type="eggNOG" id="COG2885">
    <property type="taxonomic scope" value="Bacteria"/>
</dbReference>
<name>A0A1C2IE57_ACITH</name>
<accession>A0A1C2IE57</accession>
<dbReference type="Proteomes" id="UP000095008">
    <property type="component" value="Unassembled WGS sequence"/>
</dbReference>